<feature type="region of interest" description="Disordered" evidence="1">
    <location>
        <begin position="184"/>
        <end position="207"/>
    </location>
</feature>
<protein>
    <submittedName>
        <fullName evidence="3">Cell-cycle control medial ring component</fullName>
    </submittedName>
</protein>
<comment type="caution">
    <text evidence="3">The sequence shown here is derived from an EMBL/GenBank/DDBJ whole genome shotgun (WGS) entry which is preliminary data.</text>
</comment>
<feature type="domain" description="Ubiquitin-like" evidence="2">
    <location>
        <begin position="85"/>
        <end position="146"/>
    </location>
</feature>
<evidence type="ECO:0000313" key="3">
    <source>
        <dbReference type="EMBL" id="KAK4043585.1"/>
    </source>
</evidence>
<dbReference type="Proteomes" id="UP001303115">
    <property type="component" value="Unassembled WGS sequence"/>
</dbReference>
<dbReference type="Pfam" id="PF12754">
    <property type="entry name" value="Get5_N"/>
    <property type="match status" value="1"/>
</dbReference>
<dbReference type="InterPro" id="IPR029071">
    <property type="entry name" value="Ubiquitin-like_domsf"/>
</dbReference>
<feature type="compositionally biased region" description="Basic and acidic residues" evidence="1">
    <location>
        <begin position="190"/>
        <end position="199"/>
    </location>
</feature>
<sequence length="257" mass="27373">MATELTFAKTFLSLLDSKTPKISPDHVEDPRTYPGSSPYTLPRTPSQKPFSKPPSTTTTTTDATAPGSATATTTSASKKESDPALTITLRSPRNPAFDLTLASGITTSTSLAEIKERVAHETSIPLDKIKLLFGKKPVADSKLLREVLGLSPAAVIENGGVQGGVELGVMVLAGGAASFKMREQSQTQTVEEKKKGEEVQEKEEVEAPVAQGLSGKGVLETGQFWEDLRGYLQQRVRDEGVAGEAVGVFRGAWEGRS</sequence>
<gene>
    <name evidence="3" type="ORF">C8A01DRAFT_43526</name>
</gene>
<evidence type="ECO:0000313" key="4">
    <source>
        <dbReference type="Proteomes" id="UP001303115"/>
    </source>
</evidence>
<dbReference type="InterPro" id="IPR049256">
    <property type="entry name" value="Get5_C"/>
</dbReference>
<dbReference type="AlphaFoldDB" id="A0AAN6PS35"/>
<dbReference type="PROSITE" id="PS50053">
    <property type="entry name" value="UBIQUITIN_2"/>
    <property type="match status" value="1"/>
</dbReference>
<dbReference type="Pfam" id="PF17183">
    <property type="entry name" value="Get5_C"/>
    <property type="match status" value="1"/>
</dbReference>
<evidence type="ECO:0000256" key="1">
    <source>
        <dbReference type="SAM" id="MobiDB-lite"/>
    </source>
</evidence>
<feature type="region of interest" description="Disordered" evidence="1">
    <location>
        <begin position="18"/>
        <end position="85"/>
    </location>
</feature>
<feature type="compositionally biased region" description="Low complexity" evidence="1">
    <location>
        <begin position="44"/>
        <end position="76"/>
    </location>
</feature>
<reference evidence="4" key="1">
    <citation type="journal article" date="2023" name="Mol. Phylogenet. Evol.">
        <title>Genome-scale phylogeny and comparative genomics of the fungal order Sordariales.</title>
        <authorList>
            <person name="Hensen N."/>
            <person name="Bonometti L."/>
            <person name="Westerberg I."/>
            <person name="Brannstrom I.O."/>
            <person name="Guillou S."/>
            <person name="Cros-Aarteil S."/>
            <person name="Calhoun S."/>
            <person name="Haridas S."/>
            <person name="Kuo A."/>
            <person name="Mondo S."/>
            <person name="Pangilinan J."/>
            <person name="Riley R."/>
            <person name="LaButti K."/>
            <person name="Andreopoulos B."/>
            <person name="Lipzen A."/>
            <person name="Chen C."/>
            <person name="Yan M."/>
            <person name="Daum C."/>
            <person name="Ng V."/>
            <person name="Clum A."/>
            <person name="Steindorff A."/>
            <person name="Ohm R.A."/>
            <person name="Martin F."/>
            <person name="Silar P."/>
            <person name="Natvig D.O."/>
            <person name="Lalanne C."/>
            <person name="Gautier V."/>
            <person name="Ament-Velasquez S.L."/>
            <person name="Kruys A."/>
            <person name="Hutchinson M.I."/>
            <person name="Powell A.J."/>
            <person name="Barry K."/>
            <person name="Miller A.N."/>
            <person name="Grigoriev I.V."/>
            <person name="Debuchy R."/>
            <person name="Gladieux P."/>
            <person name="Hiltunen Thoren M."/>
            <person name="Johannesson H."/>
        </authorList>
    </citation>
    <scope>NUCLEOTIDE SEQUENCE [LARGE SCALE GENOMIC DNA]</scope>
    <source>
        <strain evidence="4">CBS 284.82</strain>
    </source>
</reference>
<proteinExistence type="predicted"/>
<name>A0AAN6PS35_9PEZI</name>
<dbReference type="SUPFAM" id="SSF54236">
    <property type="entry name" value="Ubiquitin-like"/>
    <property type="match status" value="1"/>
</dbReference>
<dbReference type="InterPro" id="IPR024737">
    <property type="entry name" value="Get5_N"/>
</dbReference>
<dbReference type="Gene3D" id="1.10.286.70">
    <property type="entry name" value="Get5 dimerization domain"/>
    <property type="match status" value="1"/>
</dbReference>
<dbReference type="CDD" id="cd17039">
    <property type="entry name" value="Ubl_ubiquitin_like"/>
    <property type="match status" value="1"/>
</dbReference>
<dbReference type="EMBL" id="MU854326">
    <property type="protein sequence ID" value="KAK4043585.1"/>
    <property type="molecule type" value="Genomic_DNA"/>
</dbReference>
<accession>A0AAN6PS35</accession>
<evidence type="ECO:0000259" key="2">
    <source>
        <dbReference type="PROSITE" id="PS50053"/>
    </source>
</evidence>
<dbReference type="InterPro" id="IPR000626">
    <property type="entry name" value="Ubiquitin-like_dom"/>
</dbReference>
<dbReference type="Gene3D" id="3.10.20.90">
    <property type="entry name" value="Phosphatidylinositol 3-kinase Catalytic Subunit, Chain A, domain 1"/>
    <property type="match status" value="1"/>
</dbReference>
<organism evidence="3 4">
    <name type="scientific">Parachaetomium inaequale</name>
    <dbReference type="NCBI Taxonomy" id="2588326"/>
    <lineage>
        <taxon>Eukaryota</taxon>
        <taxon>Fungi</taxon>
        <taxon>Dikarya</taxon>
        <taxon>Ascomycota</taxon>
        <taxon>Pezizomycotina</taxon>
        <taxon>Sordariomycetes</taxon>
        <taxon>Sordariomycetidae</taxon>
        <taxon>Sordariales</taxon>
        <taxon>Chaetomiaceae</taxon>
        <taxon>Parachaetomium</taxon>
    </lineage>
</organism>
<keyword evidence="4" id="KW-1185">Reference proteome</keyword>